<dbReference type="NCBIfam" id="TIGR00765">
    <property type="entry name" value="yihY_not_rbn"/>
    <property type="match status" value="1"/>
</dbReference>
<dbReference type="PANTHER" id="PTHR30213">
    <property type="entry name" value="INNER MEMBRANE PROTEIN YHJD"/>
    <property type="match status" value="1"/>
</dbReference>
<dbReference type="STRING" id="1122146.IV53_GL000279"/>
<dbReference type="GO" id="GO:0005886">
    <property type="term" value="C:plasma membrane"/>
    <property type="evidence" value="ECO:0007669"/>
    <property type="project" value="UniProtKB-SubCell"/>
</dbReference>
<keyword evidence="2" id="KW-1003">Cell membrane</keyword>
<proteinExistence type="predicted"/>
<name>A0A0R2KTL0_9LACO</name>
<dbReference type="Pfam" id="PF03631">
    <property type="entry name" value="Virul_fac_BrkB"/>
    <property type="match status" value="1"/>
</dbReference>
<feature type="transmembrane region" description="Helical" evidence="6">
    <location>
        <begin position="42"/>
        <end position="63"/>
    </location>
</feature>
<feature type="transmembrane region" description="Helical" evidence="6">
    <location>
        <begin position="192"/>
        <end position="212"/>
    </location>
</feature>
<evidence type="ECO:0000313" key="8">
    <source>
        <dbReference type="Proteomes" id="UP000051500"/>
    </source>
</evidence>
<evidence type="ECO:0000256" key="4">
    <source>
        <dbReference type="ARBA" id="ARBA00022989"/>
    </source>
</evidence>
<evidence type="ECO:0000256" key="6">
    <source>
        <dbReference type="SAM" id="Phobius"/>
    </source>
</evidence>
<feature type="transmembrane region" description="Helical" evidence="6">
    <location>
        <begin position="224"/>
        <end position="248"/>
    </location>
</feature>
<evidence type="ECO:0000256" key="1">
    <source>
        <dbReference type="ARBA" id="ARBA00004651"/>
    </source>
</evidence>
<dbReference type="PIRSF" id="PIRSF035875">
    <property type="entry name" value="RNase_BN"/>
    <property type="match status" value="1"/>
</dbReference>
<organism evidence="7 8">
    <name type="scientific">Ligilactobacillus ceti DSM 22408</name>
    <dbReference type="NCBI Taxonomy" id="1122146"/>
    <lineage>
        <taxon>Bacteria</taxon>
        <taxon>Bacillati</taxon>
        <taxon>Bacillota</taxon>
        <taxon>Bacilli</taxon>
        <taxon>Lactobacillales</taxon>
        <taxon>Lactobacillaceae</taxon>
        <taxon>Ligilactobacillus</taxon>
    </lineage>
</organism>
<sequence length="312" mass="34751">MEFEELPKGGRRVRNNQTIQKISSFCKLIISRTTEANINGSAIVIAYYMLLAIFPAVILIGNIGPLLHVDPINILNYLSQAVPPSIYKTVEPIITSFLKNGSGSTASISGLIILWAASKGLNALKRALNYTFGVGKSQGYLAIRFLSIIITIIFEILIIVLFIVFSFGQIVLDYIVPILHLSDQVLAIFNQIKLPTTFIGIFIAISVMYYLLPNAKIHWRSIFPGALLATVGWVLLSTGFSLYIKYFVRSLALYGTLGTLIAILFWLNYTSWIILFGAAVSAAIETKQYGEIKPKRKELAEFLQNVQHKKEK</sequence>
<dbReference type="Proteomes" id="UP000051500">
    <property type="component" value="Unassembled WGS sequence"/>
</dbReference>
<dbReference type="PATRIC" id="fig|1122146.4.peg.285"/>
<evidence type="ECO:0000256" key="2">
    <source>
        <dbReference type="ARBA" id="ARBA00022475"/>
    </source>
</evidence>
<keyword evidence="4 6" id="KW-1133">Transmembrane helix</keyword>
<protein>
    <submittedName>
        <fullName evidence="7">Ribonuclease BN</fullName>
    </submittedName>
</protein>
<feature type="transmembrane region" description="Helical" evidence="6">
    <location>
        <begin position="260"/>
        <end position="284"/>
    </location>
</feature>
<evidence type="ECO:0000256" key="5">
    <source>
        <dbReference type="ARBA" id="ARBA00023136"/>
    </source>
</evidence>
<keyword evidence="5 6" id="KW-0472">Membrane</keyword>
<evidence type="ECO:0000313" key="7">
    <source>
        <dbReference type="EMBL" id="KRN90364.1"/>
    </source>
</evidence>
<dbReference type="eggNOG" id="COG1295">
    <property type="taxonomic scope" value="Bacteria"/>
</dbReference>
<reference evidence="7 8" key="1">
    <citation type="journal article" date="2015" name="Genome Announc.">
        <title>Expanding the biotechnology potential of lactobacilli through comparative genomics of 213 strains and associated genera.</title>
        <authorList>
            <person name="Sun Z."/>
            <person name="Harris H.M."/>
            <person name="McCann A."/>
            <person name="Guo C."/>
            <person name="Argimon S."/>
            <person name="Zhang W."/>
            <person name="Yang X."/>
            <person name="Jeffery I.B."/>
            <person name="Cooney J.C."/>
            <person name="Kagawa T.F."/>
            <person name="Liu W."/>
            <person name="Song Y."/>
            <person name="Salvetti E."/>
            <person name="Wrobel A."/>
            <person name="Rasinkangas P."/>
            <person name="Parkhill J."/>
            <person name="Rea M.C."/>
            <person name="O'Sullivan O."/>
            <person name="Ritari J."/>
            <person name="Douillard F.P."/>
            <person name="Paul Ross R."/>
            <person name="Yang R."/>
            <person name="Briner A.E."/>
            <person name="Felis G.E."/>
            <person name="de Vos W.M."/>
            <person name="Barrangou R."/>
            <person name="Klaenhammer T.R."/>
            <person name="Caufield P.W."/>
            <person name="Cui Y."/>
            <person name="Zhang H."/>
            <person name="O'Toole P.W."/>
        </authorList>
    </citation>
    <scope>NUCLEOTIDE SEQUENCE [LARGE SCALE GENOMIC DNA]</scope>
    <source>
        <strain evidence="7 8">DSM 22408</strain>
    </source>
</reference>
<dbReference type="OrthoDB" id="9775903at2"/>
<dbReference type="AlphaFoldDB" id="A0A0R2KTL0"/>
<comment type="subcellular location">
    <subcellularLocation>
        <location evidence="1">Cell membrane</location>
        <topology evidence="1">Multi-pass membrane protein</topology>
    </subcellularLocation>
</comment>
<accession>A0A0R2KTL0</accession>
<evidence type="ECO:0000256" key="3">
    <source>
        <dbReference type="ARBA" id="ARBA00022692"/>
    </source>
</evidence>
<comment type="caution">
    <text evidence="7">The sequence shown here is derived from an EMBL/GenBank/DDBJ whole genome shotgun (WGS) entry which is preliminary data.</text>
</comment>
<feature type="transmembrane region" description="Helical" evidence="6">
    <location>
        <begin position="106"/>
        <end position="124"/>
    </location>
</feature>
<dbReference type="EMBL" id="JQBZ01000003">
    <property type="protein sequence ID" value="KRN90364.1"/>
    <property type="molecule type" value="Genomic_DNA"/>
</dbReference>
<gene>
    <name evidence="7" type="ORF">IV53_GL000279</name>
</gene>
<dbReference type="PANTHER" id="PTHR30213:SF0">
    <property type="entry name" value="UPF0761 MEMBRANE PROTEIN YIHY"/>
    <property type="match status" value="1"/>
</dbReference>
<dbReference type="InterPro" id="IPR017039">
    <property type="entry name" value="Virul_fac_BrkB"/>
</dbReference>
<keyword evidence="3 6" id="KW-0812">Transmembrane</keyword>
<feature type="transmembrane region" description="Helical" evidence="6">
    <location>
        <begin position="145"/>
        <end position="172"/>
    </location>
</feature>
<keyword evidence="8" id="KW-1185">Reference proteome</keyword>